<dbReference type="InterPro" id="IPR002525">
    <property type="entry name" value="Transp_IS110-like_N"/>
</dbReference>
<dbReference type="AlphaFoldDB" id="A0A7Z7IHM3"/>
<evidence type="ECO:0000313" key="2">
    <source>
        <dbReference type="EMBL" id="SOJ52594.1"/>
    </source>
</evidence>
<gene>
    <name evidence="2" type="ORF">MSIMFB_00107</name>
</gene>
<evidence type="ECO:0000259" key="1">
    <source>
        <dbReference type="Pfam" id="PF01548"/>
    </source>
</evidence>
<dbReference type="GO" id="GO:0006313">
    <property type="term" value="P:DNA transposition"/>
    <property type="evidence" value="ECO:0007669"/>
    <property type="project" value="InterPro"/>
</dbReference>
<protein>
    <recommendedName>
        <fullName evidence="1">Transposase IS110-like N-terminal domain-containing protein</fullName>
    </recommendedName>
</protein>
<proteinExistence type="predicted"/>
<comment type="caution">
    <text evidence="2">The sequence shown here is derived from an EMBL/GenBank/DDBJ whole genome shotgun (WGS) entry which is preliminary data.</text>
</comment>
<feature type="domain" description="Transposase IS110-like N-terminal" evidence="1">
    <location>
        <begin position="58"/>
        <end position="157"/>
    </location>
</feature>
<evidence type="ECO:0000313" key="3">
    <source>
        <dbReference type="Proteomes" id="UP000554965"/>
    </source>
</evidence>
<dbReference type="RefSeq" id="WP_186241008.1">
    <property type="nucleotide sequence ID" value="NZ_OCTY01000002.1"/>
</dbReference>
<dbReference type="GO" id="GO:0004803">
    <property type="term" value="F:transposase activity"/>
    <property type="evidence" value="ECO:0007669"/>
    <property type="project" value="InterPro"/>
</dbReference>
<reference evidence="2 3" key="1">
    <citation type="submission" date="2017-10" db="EMBL/GenBank/DDBJ databases">
        <authorList>
            <consortium name="Urmite Genomes"/>
        </authorList>
    </citation>
    <scope>NUCLEOTIDE SEQUENCE [LARGE SCALE GENOMIC DNA]</scope>
    <source>
        <strain evidence="2 3">FB-527</strain>
    </source>
</reference>
<dbReference type="EMBL" id="OCTY01000002">
    <property type="protein sequence ID" value="SOJ52594.1"/>
    <property type="molecule type" value="Genomic_DNA"/>
</dbReference>
<sequence length="157" mass="17831">MSVAEKDALLVSLTGLETQYIQEDVMVQGSDLSRGDKRRNARLARLRELVPAGNAIAAIDLADEKQVLVLTDHDSRVLGRRRVKAKAWRWGRVLEWARHKARELGFDDVTIGCEPTGHRWRVLDQLAAQRDMTLVCVQPLLVGRARESEDYTRDKTD</sequence>
<organism evidence="2 3">
    <name type="scientific">Mycobacterium simulans</name>
    <dbReference type="NCBI Taxonomy" id="627089"/>
    <lineage>
        <taxon>Bacteria</taxon>
        <taxon>Bacillati</taxon>
        <taxon>Actinomycetota</taxon>
        <taxon>Actinomycetes</taxon>
        <taxon>Mycobacteriales</taxon>
        <taxon>Mycobacteriaceae</taxon>
        <taxon>Mycobacterium</taxon>
    </lineage>
</organism>
<dbReference type="GO" id="GO:0003677">
    <property type="term" value="F:DNA binding"/>
    <property type="evidence" value="ECO:0007669"/>
    <property type="project" value="InterPro"/>
</dbReference>
<dbReference type="Pfam" id="PF01548">
    <property type="entry name" value="DEDD_Tnp_IS110"/>
    <property type="match status" value="1"/>
</dbReference>
<dbReference type="Proteomes" id="UP000554965">
    <property type="component" value="Unassembled WGS sequence"/>
</dbReference>
<name>A0A7Z7IHM3_9MYCO</name>
<accession>A0A7Z7IHM3</accession>
<keyword evidence="3" id="KW-1185">Reference proteome</keyword>